<evidence type="ECO:0000256" key="5">
    <source>
        <dbReference type="ARBA" id="ARBA00023172"/>
    </source>
</evidence>
<reference evidence="9 10" key="1">
    <citation type="submission" date="2023-10" db="EMBL/GenBank/DDBJ databases">
        <title>Noviherbaspirillum sp. CPCC 100848 genome assembly.</title>
        <authorList>
            <person name="Li X.Y."/>
            <person name="Fang X.M."/>
        </authorList>
    </citation>
    <scope>NUCLEOTIDE SEQUENCE [LARGE SCALE GENOMIC DNA]</scope>
    <source>
        <strain evidence="9 10">CPCC 100848</strain>
    </source>
</reference>
<feature type="domain" description="Transposase IS4-like" evidence="7">
    <location>
        <begin position="139"/>
        <end position="306"/>
    </location>
</feature>
<evidence type="ECO:0000313" key="9">
    <source>
        <dbReference type="EMBL" id="MEC4723908.1"/>
    </source>
</evidence>
<keyword evidence="5" id="KW-0233">DNA recombination</keyword>
<keyword evidence="3" id="KW-0815">Transposition</keyword>
<dbReference type="Proteomes" id="UP001352263">
    <property type="component" value="Unassembled WGS sequence"/>
</dbReference>
<evidence type="ECO:0000256" key="1">
    <source>
        <dbReference type="ARBA" id="ARBA00003544"/>
    </source>
</evidence>
<feature type="region of interest" description="Disordered" evidence="6">
    <location>
        <begin position="235"/>
        <end position="264"/>
    </location>
</feature>
<comment type="function">
    <text evidence="1">Involved in the transposition of the insertion sequence IS5.</text>
</comment>
<dbReference type="InterPro" id="IPR047959">
    <property type="entry name" value="Transpos_IS5"/>
</dbReference>
<proteinExistence type="inferred from homology"/>
<gene>
    <name evidence="9" type="ORF">RY831_32940</name>
</gene>
<evidence type="ECO:0000256" key="2">
    <source>
        <dbReference type="ARBA" id="ARBA00010075"/>
    </source>
</evidence>
<evidence type="ECO:0000256" key="3">
    <source>
        <dbReference type="ARBA" id="ARBA00022578"/>
    </source>
</evidence>
<evidence type="ECO:0000256" key="4">
    <source>
        <dbReference type="ARBA" id="ARBA00023125"/>
    </source>
</evidence>
<dbReference type="Pfam" id="PF05598">
    <property type="entry name" value="DUF772"/>
    <property type="match status" value="1"/>
</dbReference>
<organism evidence="9 10">
    <name type="scientific">Noviherbaspirillum album</name>
    <dbReference type="NCBI Taxonomy" id="3080276"/>
    <lineage>
        <taxon>Bacteria</taxon>
        <taxon>Pseudomonadati</taxon>
        <taxon>Pseudomonadota</taxon>
        <taxon>Betaproteobacteria</taxon>
        <taxon>Burkholderiales</taxon>
        <taxon>Oxalobacteraceae</taxon>
        <taxon>Noviherbaspirillum</taxon>
    </lineage>
</organism>
<keyword evidence="4" id="KW-0238">DNA-binding</keyword>
<comment type="similarity">
    <text evidence="2">Belongs to the transposase 11 family.</text>
</comment>
<name>A0ABU6JJN9_9BURK</name>
<keyword evidence="10" id="KW-1185">Reference proteome</keyword>
<dbReference type="InterPro" id="IPR002559">
    <property type="entry name" value="Transposase_11"/>
</dbReference>
<evidence type="ECO:0000313" key="10">
    <source>
        <dbReference type="Proteomes" id="UP001352263"/>
    </source>
</evidence>
<accession>A0ABU6JJN9</accession>
<evidence type="ECO:0000259" key="8">
    <source>
        <dbReference type="Pfam" id="PF05598"/>
    </source>
</evidence>
<dbReference type="NCBIfam" id="NF033581">
    <property type="entry name" value="transpos_IS5_4"/>
    <property type="match status" value="1"/>
</dbReference>
<dbReference type="RefSeq" id="WP_326510497.1">
    <property type="nucleotide sequence ID" value="NZ_JAWIIV010000120.1"/>
</dbReference>
<dbReference type="PANTHER" id="PTHR35604:SF2">
    <property type="entry name" value="TRANSPOSASE INSH FOR INSERTION SEQUENCE ELEMENT IS5A-RELATED"/>
    <property type="match status" value="1"/>
</dbReference>
<protein>
    <submittedName>
        <fullName evidence="9">IS5 family transposase</fullName>
    </submittedName>
</protein>
<comment type="caution">
    <text evidence="9">The sequence shown here is derived from an EMBL/GenBank/DDBJ whole genome shotgun (WGS) entry which is preliminary data.</text>
</comment>
<dbReference type="InterPro" id="IPR008490">
    <property type="entry name" value="Transposase_InsH_N"/>
</dbReference>
<dbReference type="Pfam" id="PF01609">
    <property type="entry name" value="DDE_Tnp_1"/>
    <property type="match status" value="1"/>
</dbReference>
<evidence type="ECO:0000256" key="6">
    <source>
        <dbReference type="SAM" id="MobiDB-lite"/>
    </source>
</evidence>
<dbReference type="PANTHER" id="PTHR35604">
    <property type="entry name" value="TRANSPOSASE INSH FOR INSERTION SEQUENCE ELEMENT IS5A-RELATED"/>
    <property type="match status" value="1"/>
</dbReference>
<sequence length="318" mass="36110">MKQQTLAQGSFELYRKPTKREKFLNDMEQVIPWQALHDLLVPYYPKAGNGRPPVGLMKMLRLHFLQHWYNLSDPGLEEALYESESMRRFAGIDLGCEPVPDETTILRFRRMLEEHDLGRRLFAEVGRILQERGIKVSGGTIVDATIIAAPSSTKNADKKRDPEMRSTKKGNQWHFGMKLHIGVDSKTGLIHSAAASSANVHDSEVLPDLLHGNETRVYGDSAYRDQAQTIRRKAPHAKDFTQARAYRNRPLTESETTANRTKSTTRAKVEHPFLVIKRLWGFAKVRYRGIAKNATRAYVACALANLFLARRCAALQRA</sequence>
<evidence type="ECO:0000259" key="7">
    <source>
        <dbReference type="Pfam" id="PF01609"/>
    </source>
</evidence>
<dbReference type="EMBL" id="JAWIIV010000120">
    <property type="protein sequence ID" value="MEC4723908.1"/>
    <property type="molecule type" value="Genomic_DNA"/>
</dbReference>
<feature type="domain" description="Transposase InsH N-terminal" evidence="8">
    <location>
        <begin position="17"/>
        <end position="110"/>
    </location>
</feature>
<feature type="compositionally biased region" description="Polar residues" evidence="6">
    <location>
        <begin position="251"/>
        <end position="264"/>
    </location>
</feature>